<dbReference type="GO" id="GO:0005524">
    <property type="term" value="F:ATP binding"/>
    <property type="evidence" value="ECO:0007669"/>
    <property type="project" value="UniProtKB-KW"/>
</dbReference>
<sequence length="177" mass="19896">MLLIALKGFSGCGKSTISRALSQKLGWPLIDKDDIRDLLDDTIPLVGGLAYEVMFNVARRQLQQGLSVICDSPLTGSISYERAQAISREAHASLAILECVCSDSSNWEQRINARKTLQLPVHHQTDWHSFQHFLQQPATQESYTITHPHLIIDTSQPLDVCLTEIMAWLERLVHYSA</sequence>
<dbReference type="PANTHER" id="PTHR37807">
    <property type="entry name" value="OS07G0160300 PROTEIN"/>
    <property type="match status" value="1"/>
</dbReference>
<dbReference type="RefSeq" id="WP_151758881.1">
    <property type="nucleotide sequence ID" value="NZ_BKZW01000003.1"/>
</dbReference>
<keyword evidence="1" id="KW-0547">Nucleotide-binding</keyword>
<dbReference type="EMBL" id="BKZW01000003">
    <property type="protein sequence ID" value="GER91220.1"/>
    <property type="molecule type" value="Genomic_DNA"/>
</dbReference>
<name>A0A5J4KXE6_9CHLR</name>
<accession>A0A5J4KXE6</accession>
<organism evidence="1 2">
    <name type="scientific">Dictyobacter vulcani</name>
    <dbReference type="NCBI Taxonomy" id="2607529"/>
    <lineage>
        <taxon>Bacteria</taxon>
        <taxon>Bacillati</taxon>
        <taxon>Chloroflexota</taxon>
        <taxon>Ktedonobacteria</taxon>
        <taxon>Ktedonobacterales</taxon>
        <taxon>Dictyobacteraceae</taxon>
        <taxon>Dictyobacter</taxon>
    </lineage>
</organism>
<dbReference type="Pfam" id="PF13671">
    <property type="entry name" value="AAA_33"/>
    <property type="match status" value="1"/>
</dbReference>
<dbReference type="AlphaFoldDB" id="A0A5J4KXE6"/>
<proteinExistence type="predicted"/>
<dbReference type="InterPro" id="IPR027417">
    <property type="entry name" value="P-loop_NTPase"/>
</dbReference>
<gene>
    <name evidence="1" type="ORF">KDW_53820</name>
</gene>
<evidence type="ECO:0000313" key="2">
    <source>
        <dbReference type="Proteomes" id="UP000326912"/>
    </source>
</evidence>
<comment type="caution">
    <text evidence="1">The sequence shown here is derived from an EMBL/GenBank/DDBJ whole genome shotgun (WGS) entry which is preliminary data.</text>
</comment>
<reference evidence="1 2" key="1">
    <citation type="submission" date="2019-10" db="EMBL/GenBank/DDBJ databases">
        <title>Dictyobacter vulcani sp. nov., within the class Ktedonobacteria, isolated from soil of volcanic Mt. Zao.</title>
        <authorList>
            <person name="Zheng Y."/>
            <person name="Wang C.M."/>
            <person name="Sakai Y."/>
            <person name="Abe K."/>
            <person name="Yokota A."/>
            <person name="Yabe S."/>
        </authorList>
    </citation>
    <scope>NUCLEOTIDE SEQUENCE [LARGE SCALE GENOMIC DNA]</scope>
    <source>
        <strain evidence="1 2">W12</strain>
    </source>
</reference>
<evidence type="ECO:0000313" key="1">
    <source>
        <dbReference type="EMBL" id="GER91220.1"/>
    </source>
</evidence>
<dbReference type="Proteomes" id="UP000326912">
    <property type="component" value="Unassembled WGS sequence"/>
</dbReference>
<dbReference type="PANTHER" id="PTHR37807:SF3">
    <property type="entry name" value="OS07G0160300 PROTEIN"/>
    <property type="match status" value="1"/>
</dbReference>
<keyword evidence="2" id="KW-1185">Reference proteome</keyword>
<dbReference type="SUPFAM" id="SSF52540">
    <property type="entry name" value="P-loop containing nucleoside triphosphate hydrolases"/>
    <property type="match status" value="1"/>
</dbReference>
<dbReference type="Gene3D" id="3.40.50.300">
    <property type="entry name" value="P-loop containing nucleotide triphosphate hydrolases"/>
    <property type="match status" value="1"/>
</dbReference>
<protein>
    <submittedName>
        <fullName evidence="1">ATP-binding protein</fullName>
    </submittedName>
</protein>
<keyword evidence="1" id="KW-0067">ATP-binding</keyword>